<gene>
    <name evidence="1" type="ORF">F1325_06365</name>
</gene>
<evidence type="ECO:0000313" key="1">
    <source>
        <dbReference type="EMBL" id="QHN10104.1"/>
    </source>
</evidence>
<dbReference type="EMBL" id="CP043925">
    <property type="protein sequence ID" value="QHN10104.1"/>
    <property type="molecule type" value="Genomic_DNA"/>
</dbReference>
<reference evidence="1 2" key="1">
    <citation type="submission" date="2019-09" db="EMBL/GenBank/DDBJ databases">
        <title>Emergence of a chromosome-mediated tetracycline resistance gene in Proteus strain.</title>
        <authorList>
            <person name="He D."/>
            <person name="Wang L."/>
        </authorList>
    </citation>
    <scope>NUCLEOTIDE SEQUENCE [LARGE SCALE GENOMIC DNA]</scope>
    <source>
        <strain evidence="1 2">T60</strain>
    </source>
</reference>
<accession>A0A6I7D5W6</accession>
<dbReference type="Proteomes" id="UP000464700">
    <property type="component" value="Chromosome"/>
</dbReference>
<keyword evidence="2" id="KW-1185">Reference proteome</keyword>
<name>A0A6I7D5W6_9GAMM</name>
<sequence>MNIERDAIYESVCQVVGRSVMLLNEKGYRITHKNISAILEEQRVNEESKHMIAIYSIAIDLIDK</sequence>
<organism evidence="1 2">
    <name type="scientific">Proteus columbae</name>
    <dbReference type="NCBI Taxonomy" id="1987580"/>
    <lineage>
        <taxon>Bacteria</taxon>
        <taxon>Pseudomonadati</taxon>
        <taxon>Pseudomonadota</taxon>
        <taxon>Gammaproteobacteria</taxon>
        <taxon>Enterobacterales</taxon>
        <taxon>Morganellaceae</taxon>
        <taxon>Proteus</taxon>
    </lineage>
</organism>
<proteinExistence type="predicted"/>
<dbReference type="AlphaFoldDB" id="A0A6I7D5W6"/>
<dbReference type="KEGG" id="pcol:F1325_06365"/>
<dbReference type="RefSeq" id="WP_098943677.1">
    <property type="nucleotide sequence ID" value="NZ_CP043925.1"/>
</dbReference>
<protein>
    <submittedName>
        <fullName evidence="1">DUF2767 family protein</fullName>
    </submittedName>
</protein>
<evidence type="ECO:0000313" key="2">
    <source>
        <dbReference type="Proteomes" id="UP000464700"/>
    </source>
</evidence>